<reference evidence="1" key="1">
    <citation type="journal article" date="2023" name="Int. J. Syst. Evol. Microbiol.">
        <title>&lt;i&gt;Holtiella tumoricola&lt;/i&gt; gen. nov. sp. nov., isolated from a human clinical sample.</title>
        <authorList>
            <person name="Allen-Vercoe E."/>
            <person name="Daigneault M.C."/>
            <person name="Vancuren S.J."/>
            <person name="Cochrane K."/>
            <person name="O'Neal L.L."/>
            <person name="Sankaranarayanan K."/>
            <person name="Lawson P.A."/>
        </authorList>
    </citation>
    <scope>NUCLEOTIDE SEQUENCE</scope>
    <source>
        <strain evidence="1">CC70A</strain>
    </source>
</reference>
<dbReference type="RefSeq" id="WP_271011062.1">
    <property type="nucleotide sequence ID" value="NZ_JAQIFT010000013.1"/>
</dbReference>
<dbReference type="Proteomes" id="UP001169242">
    <property type="component" value="Unassembled WGS sequence"/>
</dbReference>
<organism evidence="1 2">
    <name type="scientific">Holtiella tumoricola</name>
    <dbReference type="NCBI Taxonomy" id="3018743"/>
    <lineage>
        <taxon>Bacteria</taxon>
        <taxon>Bacillati</taxon>
        <taxon>Bacillota</taxon>
        <taxon>Clostridia</taxon>
        <taxon>Lachnospirales</taxon>
        <taxon>Cellulosilyticaceae</taxon>
        <taxon>Holtiella</taxon>
    </lineage>
</organism>
<protein>
    <submittedName>
        <fullName evidence="1">Uncharacterized protein</fullName>
    </submittedName>
</protein>
<accession>A0AA42DKG9</accession>
<evidence type="ECO:0000313" key="2">
    <source>
        <dbReference type="Proteomes" id="UP001169242"/>
    </source>
</evidence>
<dbReference type="AlphaFoldDB" id="A0AA42DKG9"/>
<gene>
    <name evidence="1" type="ORF">PBV87_02745</name>
</gene>
<sequence length="62" mass="7725">MKQCIEKKQCIGCKHYMENRYHYYTHDNRMVEYHVHECQRQQGIGHTTDEIKCKSFEKKKRF</sequence>
<proteinExistence type="predicted"/>
<name>A0AA42DKG9_9FIRM</name>
<comment type="caution">
    <text evidence="1">The sequence shown here is derived from an EMBL/GenBank/DDBJ whole genome shotgun (WGS) entry which is preliminary data.</text>
</comment>
<keyword evidence="2" id="KW-1185">Reference proteome</keyword>
<evidence type="ECO:0000313" key="1">
    <source>
        <dbReference type="EMBL" id="MDA3730423.1"/>
    </source>
</evidence>
<dbReference type="EMBL" id="JAQIFT010000013">
    <property type="protein sequence ID" value="MDA3730423.1"/>
    <property type="molecule type" value="Genomic_DNA"/>
</dbReference>